<evidence type="ECO:0000313" key="7">
    <source>
        <dbReference type="EMBL" id="KAA9021476.1"/>
    </source>
</evidence>
<organism evidence="8 9">
    <name type="scientific">Sphingobium limneticum</name>
    <dbReference type="NCBI Taxonomy" id="1007511"/>
    <lineage>
        <taxon>Bacteria</taxon>
        <taxon>Pseudomonadati</taxon>
        <taxon>Pseudomonadota</taxon>
        <taxon>Alphaproteobacteria</taxon>
        <taxon>Sphingomonadales</taxon>
        <taxon>Sphingomonadaceae</taxon>
        <taxon>Sphingobium</taxon>
    </lineage>
</organism>
<keyword evidence="3" id="KW-0520">NAD</keyword>
<evidence type="ECO:0000313" key="10">
    <source>
        <dbReference type="Proteomes" id="UP000326364"/>
    </source>
</evidence>
<dbReference type="InterPro" id="IPR029753">
    <property type="entry name" value="D-isomer_DH_CS"/>
</dbReference>
<dbReference type="Pfam" id="PF00389">
    <property type="entry name" value="2-Hacid_dh"/>
    <property type="match status" value="1"/>
</dbReference>
<evidence type="ECO:0000256" key="4">
    <source>
        <dbReference type="RuleBase" id="RU003719"/>
    </source>
</evidence>
<name>A0A5J5IA90_9SPHN</name>
<dbReference type="Pfam" id="PF02826">
    <property type="entry name" value="2-Hacid_dh_C"/>
    <property type="match status" value="1"/>
</dbReference>
<dbReference type="Proteomes" id="UP000325933">
    <property type="component" value="Unassembled WGS sequence"/>
</dbReference>
<evidence type="ECO:0000259" key="5">
    <source>
        <dbReference type="Pfam" id="PF00389"/>
    </source>
</evidence>
<keyword evidence="2 4" id="KW-0560">Oxidoreductase</keyword>
<dbReference type="InterPro" id="IPR006139">
    <property type="entry name" value="D-isomer_2_OHA_DH_cat_dom"/>
</dbReference>
<dbReference type="SUPFAM" id="SSF51735">
    <property type="entry name" value="NAD(P)-binding Rossmann-fold domains"/>
    <property type="match status" value="1"/>
</dbReference>
<evidence type="ECO:0000259" key="6">
    <source>
        <dbReference type="Pfam" id="PF02826"/>
    </source>
</evidence>
<dbReference type="GO" id="GO:0005829">
    <property type="term" value="C:cytosol"/>
    <property type="evidence" value="ECO:0007669"/>
    <property type="project" value="TreeGrafter"/>
</dbReference>
<dbReference type="PANTHER" id="PTHR10996">
    <property type="entry name" value="2-HYDROXYACID DEHYDROGENASE-RELATED"/>
    <property type="match status" value="1"/>
</dbReference>
<dbReference type="GO" id="GO:0016618">
    <property type="term" value="F:hydroxypyruvate reductase [NAD(P)H] activity"/>
    <property type="evidence" value="ECO:0007669"/>
    <property type="project" value="TreeGrafter"/>
</dbReference>
<dbReference type="EMBL" id="VYQB01000001">
    <property type="protein sequence ID" value="KAA9021476.1"/>
    <property type="molecule type" value="Genomic_DNA"/>
</dbReference>
<sequence>MSGKPRILVTRKWPERVEALIAERYDATFSDDDRPLTDAALMAAMRDYDAICPTITDKLHAGIVGVAGRQVKIIANYGAGFEHIDLAAAAAAGIVVTNTPGVLTNATADIAVTLMLMTARRAGEGERELRAGQWTGWRPTHLLGTSLRGKTLGLVGFGRIAQAVAERARFGFGMNIVYFSRRPGAQDDVQRLDARYMSSLGDMVAQSDVVSLHVPGGAATRNIIDAQMLGRMAPHTILINTARGDVVDEGALMDALESGRLGGAGLDVFAGEPEISQRLRDAPNTVLLPHLGSATRETREAMGLRALANLDDWHEGRTPRDSL</sequence>
<evidence type="ECO:0000256" key="3">
    <source>
        <dbReference type="ARBA" id="ARBA00023027"/>
    </source>
</evidence>
<dbReference type="GO" id="GO:0030267">
    <property type="term" value="F:glyoxylate reductase (NADPH) activity"/>
    <property type="evidence" value="ECO:0007669"/>
    <property type="project" value="TreeGrafter"/>
</dbReference>
<evidence type="ECO:0000313" key="9">
    <source>
        <dbReference type="Proteomes" id="UP000325933"/>
    </source>
</evidence>
<keyword evidence="10" id="KW-1185">Reference proteome</keyword>
<dbReference type="InterPro" id="IPR006140">
    <property type="entry name" value="D-isomer_DH_NAD-bd"/>
</dbReference>
<dbReference type="FunFam" id="3.40.50.720:FF:000203">
    <property type="entry name" value="D-3-phosphoglycerate dehydrogenase (SerA)"/>
    <property type="match status" value="1"/>
</dbReference>
<dbReference type="Proteomes" id="UP000326364">
    <property type="component" value="Unassembled WGS sequence"/>
</dbReference>
<dbReference type="GO" id="GO:0051287">
    <property type="term" value="F:NAD binding"/>
    <property type="evidence" value="ECO:0007669"/>
    <property type="project" value="InterPro"/>
</dbReference>
<feature type="domain" description="D-isomer specific 2-hydroxyacid dehydrogenase NAD-binding" evidence="6">
    <location>
        <begin position="112"/>
        <end position="292"/>
    </location>
</feature>
<dbReference type="PANTHER" id="PTHR10996:SF283">
    <property type="entry name" value="GLYOXYLATE_HYDROXYPYRUVATE REDUCTASE B"/>
    <property type="match status" value="1"/>
</dbReference>
<gene>
    <name evidence="8" type="ORF">F4U95_01940</name>
    <name evidence="7" type="ORF">F4U96_01940</name>
</gene>
<reference evidence="9 10" key="1">
    <citation type="submission" date="2019-09" db="EMBL/GenBank/DDBJ databases">
        <authorList>
            <person name="Feng G."/>
        </authorList>
    </citation>
    <scope>NUCLEOTIDE SEQUENCE [LARGE SCALE GENOMIC DNA]</scope>
    <source>
        <strain evidence="8 9">KACC 19283</strain>
        <strain evidence="7 10">KACC 19284</strain>
    </source>
</reference>
<dbReference type="Gene3D" id="3.40.50.720">
    <property type="entry name" value="NAD(P)-binding Rossmann-like Domain"/>
    <property type="match status" value="2"/>
</dbReference>
<evidence type="ECO:0000256" key="2">
    <source>
        <dbReference type="ARBA" id="ARBA00023002"/>
    </source>
</evidence>
<dbReference type="SUPFAM" id="SSF52283">
    <property type="entry name" value="Formate/glycerate dehydrogenase catalytic domain-like"/>
    <property type="match status" value="1"/>
</dbReference>
<evidence type="ECO:0000313" key="8">
    <source>
        <dbReference type="EMBL" id="KAA9033838.1"/>
    </source>
</evidence>
<dbReference type="PROSITE" id="PS00670">
    <property type="entry name" value="D_2_HYDROXYACID_DH_2"/>
    <property type="match status" value="1"/>
</dbReference>
<evidence type="ECO:0000256" key="1">
    <source>
        <dbReference type="ARBA" id="ARBA00005854"/>
    </source>
</evidence>
<dbReference type="AlphaFoldDB" id="A0A5J5IA90"/>
<comment type="caution">
    <text evidence="8">The sequence shown here is derived from an EMBL/GenBank/DDBJ whole genome shotgun (WGS) entry which is preliminary data.</text>
</comment>
<dbReference type="InterPro" id="IPR036291">
    <property type="entry name" value="NAD(P)-bd_dom_sf"/>
</dbReference>
<feature type="domain" description="D-isomer specific 2-hydroxyacid dehydrogenase catalytic" evidence="5">
    <location>
        <begin position="8"/>
        <end position="321"/>
    </location>
</feature>
<protein>
    <submittedName>
        <fullName evidence="8">D-glycerate dehydrogenase</fullName>
    </submittedName>
</protein>
<dbReference type="RefSeq" id="WP_120253299.1">
    <property type="nucleotide sequence ID" value="NZ_VYPZ01000001.1"/>
</dbReference>
<dbReference type="InterPro" id="IPR050223">
    <property type="entry name" value="D-isomer_2-hydroxyacid_DH"/>
</dbReference>
<proteinExistence type="inferred from homology"/>
<dbReference type="CDD" id="cd05301">
    <property type="entry name" value="GDH"/>
    <property type="match status" value="1"/>
</dbReference>
<comment type="similarity">
    <text evidence="1 4">Belongs to the D-isomer specific 2-hydroxyacid dehydrogenase family.</text>
</comment>
<dbReference type="EMBL" id="VYQA01000001">
    <property type="protein sequence ID" value="KAA9033838.1"/>
    <property type="molecule type" value="Genomic_DNA"/>
</dbReference>
<accession>A0A5J5IA90</accession>